<feature type="non-terminal residue" evidence="1">
    <location>
        <position position="1"/>
    </location>
</feature>
<proteinExistence type="predicted"/>
<sequence length="44" mass="5012">GSTLGVRPGGRPQQGVPYRARDENKETLIIKETLFLKSLFYIDF</sequence>
<comment type="caution">
    <text evidence="1">The sequence shown here is derived from an EMBL/GenBank/DDBJ whole genome shotgun (WGS) entry which is preliminary data.</text>
</comment>
<dbReference type="EMBL" id="AMFJ01000395">
    <property type="protein sequence ID" value="EKE27953.1"/>
    <property type="molecule type" value="Genomic_DNA"/>
</dbReference>
<accession>K2FYB9</accession>
<dbReference type="AlphaFoldDB" id="K2FYB9"/>
<organism evidence="1">
    <name type="scientific">uncultured bacterium</name>
    <name type="common">gcode 4</name>
    <dbReference type="NCBI Taxonomy" id="1234023"/>
    <lineage>
        <taxon>Bacteria</taxon>
        <taxon>environmental samples</taxon>
    </lineage>
</organism>
<reference evidence="1" key="1">
    <citation type="journal article" date="2012" name="Science">
        <title>Fermentation, hydrogen, and sulfur metabolism in multiple uncultivated bacterial phyla.</title>
        <authorList>
            <person name="Wrighton K.C."/>
            <person name="Thomas B.C."/>
            <person name="Sharon I."/>
            <person name="Miller C.S."/>
            <person name="Castelle C.J."/>
            <person name="VerBerkmoes N.C."/>
            <person name="Wilkins M.J."/>
            <person name="Hettich R.L."/>
            <person name="Lipton M.S."/>
            <person name="Williams K.H."/>
            <person name="Long P.E."/>
            <person name="Banfield J.F."/>
        </authorList>
    </citation>
    <scope>NUCLEOTIDE SEQUENCE [LARGE SCALE GENOMIC DNA]</scope>
</reference>
<gene>
    <name evidence="1" type="ORF">ACD_3C00121G0002</name>
</gene>
<protein>
    <submittedName>
        <fullName evidence="1">Uncharacterized protein</fullName>
    </submittedName>
</protein>
<evidence type="ECO:0000313" key="1">
    <source>
        <dbReference type="EMBL" id="EKE27953.1"/>
    </source>
</evidence>
<name>K2FYB9_9BACT</name>